<accession>A0AAV4U9I7</accession>
<dbReference type="InterPro" id="IPR046373">
    <property type="entry name" value="Acyl-CoA_Oxase/DH_mid-dom_sf"/>
</dbReference>
<protein>
    <submittedName>
        <fullName evidence="11">Complex I assembly factor ACAD9, mitochondrial</fullName>
    </submittedName>
</protein>
<evidence type="ECO:0000256" key="1">
    <source>
        <dbReference type="ARBA" id="ARBA00001974"/>
    </source>
</evidence>
<dbReference type="CDD" id="cd00567">
    <property type="entry name" value="ACAD"/>
    <property type="match status" value="1"/>
</dbReference>
<dbReference type="PANTHER" id="PTHR43884">
    <property type="entry name" value="ACYL-COA DEHYDROGENASE"/>
    <property type="match status" value="1"/>
</dbReference>
<dbReference type="Gene3D" id="1.20.140.10">
    <property type="entry name" value="Butyryl-CoA Dehydrogenase, subunit A, domain 3"/>
    <property type="match status" value="2"/>
</dbReference>
<gene>
    <name evidence="11" type="primary">ACAD9</name>
    <name evidence="11" type="ORF">CDAR_69121</name>
</gene>
<dbReference type="Pfam" id="PF02770">
    <property type="entry name" value="Acyl-CoA_dh_M"/>
    <property type="match status" value="1"/>
</dbReference>
<dbReference type="GO" id="GO:0003995">
    <property type="term" value="F:acyl-CoA dehydrogenase activity"/>
    <property type="evidence" value="ECO:0007669"/>
    <property type="project" value="TreeGrafter"/>
</dbReference>
<dbReference type="InterPro" id="IPR036250">
    <property type="entry name" value="AcylCo_DH-like_C"/>
</dbReference>
<evidence type="ECO:0000256" key="4">
    <source>
        <dbReference type="ARBA" id="ARBA00022827"/>
    </source>
</evidence>
<keyword evidence="12" id="KW-1185">Reference proteome</keyword>
<feature type="domain" description="Acyl-CoA oxidase/dehydrogenase middle" evidence="9">
    <location>
        <begin position="1"/>
        <end position="83"/>
    </location>
</feature>
<comment type="similarity">
    <text evidence="2 7">Belongs to the acyl-CoA dehydrogenase family.</text>
</comment>
<comment type="cofactor">
    <cofactor evidence="1 7">
        <name>FAD</name>
        <dbReference type="ChEBI" id="CHEBI:57692"/>
    </cofactor>
</comment>
<evidence type="ECO:0000259" key="10">
    <source>
        <dbReference type="Pfam" id="PF21343"/>
    </source>
</evidence>
<keyword evidence="5" id="KW-0809">Transit peptide</keyword>
<keyword evidence="4 7" id="KW-0274">FAD</keyword>
<dbReference type="InterPro" id="IPR009100">
    <property type="entry name" value="AcylCoA_DH/oxidase_NM_dom_sf"/>
</dbReference>
<comment type="caution">
    <text evidence="11">The sequence shown here is derived from an EMBL/GenBank/DDBJ whole genome shotgun (WGS) entry which is preliminary data.</text>
</comment>
<evidence type="ECO:0000256" key="7">
    <source>
        <dbReference type="RuleBase" id="RU362125"/>
    </source>
</evidence>
<dbReference type="Gene3D" id="2.40.110.10">
    <property type="entry name" value="Butyryl-CoA Dehydrogenase, subunit A, domain 2"/>
    <property type="match status" value="1"/>
</dbReference>
<reference evidence="11 12" key="1">
    <citation type="submission" date="2021-06" db="EMBL/GenBank/DDBJ databases">
        <title>Caerostris darwini draft genome.</title>
        <authorList>
            <person name="Kono N."/>
            <person name="Arakawa K."/>
        </authorList>
    </citation>
    <scope>NUCLEOTIDE SEQUENCE [LARGE SCALE GENOMIC DNA]</scope>
</reference>
<dbReference type="Proteomes" id="UP001054837">
    <property type="component" value="Unassembled WGS sequence"/>
</dbReference>
<evidence type="ECO:0000256" key="5">
    <source>
        <dbReference type="ARBA" id="ARBA00022946"/>
    </source>
</evidence>
<dbReference type="InterPro" id="IPR009075">
    <property type="entry name" value="AcylCo_DH/oxidase_C"/>
</dbReference>
<proteinExistence type="inferred from homology"/>
<keyword evidence="3 7" id="KW-0285">Flavoprotein</keyword>
<evidence type="ECO:0000313" key="12">
    <source>
        <dbReference type="Proteomes" id="UP001054837"/>
    </source>
</evidence>
<evidence type="ECO:0000259" key="9">
    <source>
        <dbReference type="Pfam" id="PF02770"/>
    </source>
</evidence>
<dbReference type="InterPro" id="IPR006091">
    <property type="entry name" value="Acyl-CoA_Oxase/DH_mid-dom"/>
</dbReference>
<dbReference type="GO" id="GO:0006631">
    <property type="term" value="P:fatty acid metabolic process"/>
    <property type="evidence" value="ECO:0007669"/>
    <property type="project" value="UniProtKB-ARBA"/>
</dbReference>
<dbReference type="Pfam" id="PF21343">
    <property type="entry name" value="ACAD9-ACADV_C"/>
    <property type="match status" value="1"/>
</dbReference>
<dbReference type="Pfam" id="PF00441">
    <property type="entry name" value="Acyl-CoA_dh_1"/>
    <property type="match status" value="1"/>
</dbReference>
<feature type="domain" description="ACAD9/ACADV-like C-terminal" evidence="10">
    <location>
        <begin position="301"/>
        <end position="373"/>
    </location>
</feature>
<sequence>MSTTAKKTPDGNFIIDGTKSWVTNAGIAGLFIVYTKTPGIMDPRETEITAFLVEKNTKGVSVTLHDKLCLRGAQTGIVRFDNVFVPSSNLIGNVGQGFEIYLKSLESFRVAMYSCTFGAMKSFLDSATELIIHRERLDRSLADFPLVRRRLSKICTRIYSMESASYFTAAILDSTEKPDVALESAALKIFNSTGTLYCLQQLIEAVGSSSLMPGSHLLKFYRDALGLAMFDSPNDITLQYLGLQGCKYAGNKEVENIKKLRNPFYYPSHIMKENIRQLRIRWGLLKFEQDIAGHIHPSLVQVVDAQIDPRKLANIATELYVWSAVLSRCSRSYCWGHRNCHHELRLAGAFCHDSYKKIGLNFNDIALGMAKNNERSHLFGGEQVLDCRGYFPEHPLKHNY</sequence>
<name>A0AAV4U9I7_9ARAC</name>
<evidence type="ECO:0000259" key="8">
    <source>
        <dbReference type="Pfam" id="PF00441"/>
    </source>
</evidence>
<organism evidence="11 12">
    <name type="scientific">Caerostris darwini</name>
    <dbReference type="NCBI Taxonomy" id="1538125"/>
    <lineage>
        <taxon>Eukaryota</taxon>
        <taxon>Metazoa</taxon>
        <taxon>Ecdysozoa</taxon>
        <taxon>Arthropoda</taxon>
        <taxon>Chelicerata</taxon>
        <taxon>Arachnida</taxon>
        <taxon>Araneae</taxon>
        <taxon>Araneomorphae</taxon>
        <taxon>Entelegynae</taxon>
        <taxon>Araneoidea</taxon>
        <taxon>Araneidae</taxon>
        <taxon>Caerostris</taxon>
    </lineage>
</organism>
<evidence type="ECO:0000256" key="2">
    <source>
        <dbReference type="ARBA" id="ARBA00009347"/>
    </source>
</evidence>
<feature type="domain" description="Acyl-CoA dehydrogenase/oxidase C-terminal" evidence="8">
    <location>
        <begin position="95"/>
        <end position="238"/>
    </location>
</feature>
<dbReference type="InterPro" id="IPR049448">
    <property type="entry name" value="ACAD9/ACADV-like_C"/>
</dbReference>
<evidence type="ECO:0000256" key="3">
    <source>
        <dbReference type="ARBA" id="ARBA00022630"/>
    </source>
</evidence>
<dbReference type="PANTHER" id="PTHR43884:SF9">
    <property type="entry name" value="COMPLEX I ASSEMBLY FACTOR ACAD9, MITOCHONDRIAL"/>
    <property type="match status" value="1"/>
</dbReference>
<dbReference type="EMBL" id="BPLQ01010921">
    <property type="protein sequence ID" value="GIY54439.1"/>
    <property type="molecule type" value="Genomic_DNA"/>
</dbReference>
<dbReference type="SUPFAM" id="SSF56645">
    <property type="entry name" value="Acyl-CoA dehydrogenase NM domain-like"/>
    <property type="match status" value="1"/>
</dbReference>
<dbReference type="SUPFAM" id="SSF47203">
    <property type="entry name" value="Acyl-CoA dehydrogenase C-terminal domain-like"/>
    <property type="match status" value="1"/>
</dbReference>
<evidence type="ECO:0000256" key="6">
    <source>
        <dbReference type="ARBA" id="ARBA00023002"/>
    </source>
</evidence>
<dbReference type="AlphaFoldDB" id="A0AAV4U9I7"/>
<keyword evidence="6 7" id="KW-0560">Oxidoreductase</keyword>
<evidence type="ECO:0000313" key="11">
    <source>
        <dbReference type="EMBL" id="GIY54439.1"/>
    </source>
</evidence>